<protein>
    <submittedName>
        <fullName evidence="2 4">Nudix hydrolase 20, chloroplastic-like</fullName>
    </submittedName>
</protein>
<dbReference type="Xenbase" id="XB-GENE-29092339">
    <property type="gene designation" value="LOC116406888"/>
</dbReference>
<dbReference type="Gene3D" id="3.90.79.10">
    <property type="entry name" value="Nucleoside Triphosphate Pyrophosphohydrolase"/>
    <property type="match status" value="1"/>
</dbReference>
<dbReference type="PROSITE" id="PS51462">
    <property type="entry name" value="NUDIX"/>
    <property type="match status" value="1"/>
</dbReference>
<gene>
    <name evidence="2 4 5" type="primary">LOC116406888</name>
</gene>
<dbReference type="Pfam" id="PF00293">
    <property type="entry name" value="NUDIX"/>
    <property type="match status" value="1"/>
</dbReference>
<dbReference type="AGR" id="Xenbase:XB-GENE-29092339"/>
<dbReference type="SUPFAM" id="SSF55811">
    <property type="entry name" value="Nudix"/>
    <property type="match status" value="1"/>
</dbReference>
<sequence>MAAAGSWSERVLELVLRMNSLQGGGCVPFWVQGFRVGWALQGVAERLCRYPDVFTLAEGPGPAKLELSERLHSPEERTAAVQEVMADLQRQGAYPCLREWRDELYDVKRQFSDAPLLSMERAATPLLGVPRYGVHINGVQRRGSQTFMWIARRSMTKPTYPGQLDHLAAGGIAAGHGVWATLLKECTEEACIPESLAATAKPAGTVSYAYQQEGGIYIECQFVFDLEVPDSFQPKVGDGEVQEFYLWPLDQVREAIASDQFKPNCALVVLDFLLRNGHLDPDKETHYPALVQNLHRPL</sequence>
<dbReference type="Proteomes" id="UP000008143">
    <property type="component" value="Chromosome 8"/>
</dbReference>
<dbReference type="PANTHER" id="PTHR13622:SF8">
    <property type="entry name" value="THIAMIN PYROPHOSPHOKINASE 1"/>
    <property type="match status" value="1"/>
</dbReference>
<dbReference type="GeneID" id="116406888"/>
<dbReference type="OMA" id="HRRLEYP"/>
<dbReference type="FunFam" id="3.90.79.10:FF:000019">
    <property type="entry name" value="Thiamin pyrophosphokinase, putative"/>
    <property type="match status" value="1"/>
</dbReference>
<evidence type="ECO:0000313" key="4">
    <source>
        <dbReference type="RefSeq" id="XP_031747760.1"/>
    </source>
</evidence>
<dbReference type="Ensembl" id="ENSXETT00000121927">
    <property type="protein sequence ID" value="ENSXETP00000102315"/>
    <property type="gene ID" value="ENSXETG00000041659"/>
</dbReference>
<evidence type="ECO:0000313" key="3">
    <source>
        <dbReference type="Proteomes" id="UP000008143"/>
    </source>
</evidence>
<reference evidence="4" key="3">
    <citation type="submission" date="2025-04" db="UniProtKB">
        <authorList>
            <consortium name="RefSeq"/>
        </authorList>
    </citation>
    <scope>IDENTIFICATION</scope>
    <source>
        <strain evidence="4">Nigerian</strain>
        <tissue evidence="4">Liver and blood</tissue>
    </source>
</reference>
<reference evidence="2" key="1">
    <citation type="journal article" date="2010" name="Science">
        <title>The genome of the Western clawed frog Xenopus tropicalis.</title>
        <authorList>
            <person name="Hellsten U."/>
            <person name="Harland R.M."/>
            <person name="Gilchrist M.J."/>
            <person name="Hendrix D."/>
            <person name="Jurka J."/>
            <person name="Kapitonov V."/>
            <person name="Ovcharenko I."/>
            <person name="Putnam N.H."/>
            <person name="Shu S."/>
            <person name="Taher L."/>
            <person name="Blitz I.L."/>
            <person name="Blumberg B."/>
            <person name="Dichmann D.S."/>
            <person name="Dubchak I."/>
            <person name="Amaya E."/>
            <person name="Detter J.C."/>
            <person name="Fletcher R."/>
            <person name="Gerhard D.S."/>
            <person name="Goodstein D."/>
            <person name="Graves T."/>
            <person name="Grigoriev I.V."/>
            <person name="Grimwood J."/>
            <person name="Kawashima T."/>
            <person name="Lindquist E."/>
            <person name="Lucas S.M."/>
            <person name="Mead P.E."/>
            <person name="Mitros T."/>
            <person name="Ogino H."/>
            <person name="Ohta Y."/>
            <person name="Poliakov A.V."/>
            <person name="Pollet N."/>
            <person name="Robert J."/>
            <person name="Salamov A."/>
            <person name="Sater A.K."/>
            <person name="Schmutz J."/>
            <person name="Terry A."/>
            <person name="Vize P.D."/>
            <person name="Warren W.C."/>
            <person name="Wells D."/>
            <person name="Wills A."/>
            <person name="Wilson R.K."/>
            <person name="Zimmerman L.B."/>
            <person name="Zorn A.M."/>
            <person name="Grainger R."/>
            <person name="Grammer T."/>
            <person name="Khokha M.K."/>
            <person name="Richardson P.M."/>
            <person name="Rokhsar D.S."/>
        </authorList>
    </citation>
    <scope>NUCLEOTIDE SEQUENCE [LARGE SCALE GENOMIC DNA]</scope>
    <source>
        <strain evidence="2">Nigerian</strain>
    </source>
</reference>
<proteinExistence type="predicted"/>
<keyword evidence="3" id="KW-1185">Reference proteome</keyword>
<dbReference type="InterPro" id="IPR031804">
    <property type="entry name" value="DUF4743"/>
</dbReference>
<dbReference type="InterPro" id="IPR000086">
    <property type="entry name" value="NUDIX_hydrolase_dom"/>
</dbReference>
<dbReference type="PANTHER" id="PTHR13622">
    <property type="entry name" value="THIAMIN PYROPHOSPHOKINASE"/>
    <property type="match status" value="1"/>
</dbReference>
<organism evidence="2">
    <name type="scientific">Xenopus tropicalis</name>
    <name type="common">Western clawed frog</name>
    <name type="synonym">Silurana tropicalis</name>
    <dbReference type="NCBI Taxonomy" id="8364"/>
    <lineage>
        <taxon>Eukaryota</taxon>
        <taxon>Metazoa</taxon>
        <taxon>Chordata</taxon>
        <taxon>Craniata</taxon>
        <taxon>Vertebrata</taxon>
        <taxon>Euteleostomi</taxon>
        <taxon>Amphibia</taxon>
        <taxon>Batrachia</taxon>
        <taxon>Anura</taxon>
        <taxon>Pipoidea</taxon>
        <taxon>Pipidae</taxon>
        <taxon>Xenopodinae</taxon>
        <taxon>Xenopus</taxon>
        <taxon>Silurana</taxon>
    </lineage>
</organism>
<dbReference type="KEGG" id="xtr:116406888"/>
<accession>A0A803J3B3</accession>
<dbReference type="GO" id="GO:0044715">
    <property type="term" value="F:8-oxo-dGDP phosphatase activity"/>
    <property type="evidence" value="ECO:0000318"/>
    <property type="project" value="GO_Central"/>
</dbReference>
<dbReference type="Pfam" id="PF15916">
    <property type="entry name" value="DUF4743"/>
    <property type="match status" value="1"/>
</dbReference>
<evidence type="ECO:0000313" key="2">
    <source>
        <dbReference type="Ensembl" id="ENSXETP00000102315"/>
    </source>
</evidence>
<dbReference type="RefSeq" id="XP_031747760.1">
    <property type="nucleotide sequence ID" value="XM_031891900.1"/>
</dbReference>
<evidence type="ECO:0000259" key="1">
    <source>
        <dbReference type="PROSITE" id="PS51462"/>
    </source>
</evidence>
<dbReference type="OrthoDB" id="10261522at2759"/>
<reference evidence="2" key="2">
    <citation type="submission" date="2021-03" db="UniProtKB">
        <authorList>
            <consortium name="Ensembl"/>
        </authorList>
    </citation>
    <scope>IDENTIFICATION</scope>
</reference>
<feature type="domain" description="Nudix hydrolase" evidence="1">
    <location>
        <begin position="129"/>
        <end position="271"/>
    </location>
</feature>
<dbReference type="AlphaFoldDB" id="A0A803J3B3"/>
<dbReference type="CDD" id="cd03676">
    <property type="entry name" value="NUDIX_Tnr3_like"/>
    <property type="match status" value="1"/>
</dbReference>
<dbReference type="InterPro" id="IPR015797">
    <property type="entry name" value="NUDIX_hydrolase-like_dom_sf"/>
</dbReference>
<dbReference type="GeneTree" id="ENSGT00390000016016"/>
<evidence type="ECO:0000313" key="5">
    <source>
        <dbReference type="Xenbase" id="XB-GENE-29092339"/>
    </source>
</evidence>
<name>A0A803J3B3_XENTR</name>